<dbReference type="Gene3D" id="1.10.10.10">
    <property type="entry name" value="Winged helix-like DNA-binding domain superfamily/Winged helix DNA-binding domain"/>
    <property type="match status" value="1"/>
</dbReference>
<accession>G7H5U0</accession>
<dbReference type="InterPro" id="IPR036388">
    <property type="entry name" value="WH-like_DNA-bd_sf"/>
</dbReference>
<dbReference type="Pfam" id="PF12840">
    <property type="entry name" value="HTH_20"/>
    <property type="match status" value="1"/>
</dbReference>
<dbReference type="InterPro" id="IPR011991">
    <property type="entry name" value="ArsR-like_HTH"/>
</dbReference>
<reference evidence="5 6" key="1">
    <citation type="submission" date="2011-11" db="EMBL/GenBank/DDBJ databases">
        <title>Whole genome shotgun sequence of Gordonia araii NBRC 100433.</title>
        <authorList>
            <person name="Yoshida Y."/>
            <person name="Hosoyama A."/>
            <person name="Tsuchikane K."/>
            <person name="Katsumata H."/>
            <person name="Yamazaki S."/>
            <person name="Fujita N."/>
        </authorList>
    </citation>
    <scope>NUCLEOTIDE SEQUENCE [LARGE SCALE GENOMIC DNA]</scope>
    <source>
        <strain evidence="5 6">NBRC 100433</strain>
    </source>
</reference>
<dbReference type="CDD" id="cd00090">
    <property type="entry name" value="HTH_ARSR"/>
    <property type="match status" value="1"/>
</dbReference>
<feature type="domain" description="HTH arsR-type" evidence="4">
    <location>
        <begin position="1"/>
        <end position="85"/>
    </location>
</feature>
<dbReference type="SMART" id="SM00418">
    <property type="entry name" value="HTH_ARSR"/>
    <property type="match status" value="1"/>
</dbReference>
<comment type="caution">
    <text evidence="5">The sequence shown here is derived from an EMBL/GenBank/DDBJ whole genome shotgun (WGS) entry which is preliminary data.</text>
</comment>
<gene>
    <name evidence="5" type="ORF">GOARA_065_00080</name>
</gene>
<evidence type="ECO:0000313" key="6">
    <source>
        <dbReference type="Proteomes" id="UP000035088"/>
    </source>
</evidence>
<dbReference type="PANTHER" id="PTHR43132:SF8">
    <property type="entry name" value="HTH-TYPE TRANSCRIPTIONAL REGULATOR KMTR"/>
    <property type="match status" value="1"/>
</dbReference>
<dbReference type="InterPro" id="IPR001845">
    <property type="entry name" value="HTH_ArsR_DNA-bd_dom"/>
</dbReference>
<dbReference type="EMBL" id="BAEE01000065">
    <property type="protein sequence ID" value="GAB11215.1"/>
    <property type="molecule type" value="Genomic_DNA"/>
</dbReference>
<evidence type="ECO:0000256" key="2">
    <source>
        <dbReference type="ARBA" id="ARBA00023125"/>
    </source>
</evidence>
<dbReference type="InterPro" id="IPR036390">
    <property type="entry name" value="WH_DNA-bd_sf"/>
</dbReference>
<name>G7H5U0_9ACTN</name>
<keyword evidence="3" id="KW-0804">Transcription</keyword>
<dbReference type="InterPro" id="IPR051011">
    <property type="entry name" value="Metal_resp_trans_reg"/>
</dbReference>
<dbReference type="PRINTS" id="PR00778">
    <property type="entry name" value="HTHARSR"/>
</dbReference>
<keyword evidence="2" id="KW-0238">DNA-binding</keyword>
<dbReference type="GO" id="GO:0003677">
    <property type="term" value="F:DNA binding"/>
    <property type="evidence" value="ECO:0007669"/>
    <property type="project" value="UniProtKB-KW"/>
</dbReference>
<dbReference type="NCBIfam" id="NF033788">
    <property type="entry name" value="HTH_metalloreg"/>
    <property type="match status" value="1"/>
</dbReference>
<sequence>MLLRMLADPTRMRILWRLRAEECDVATLAHVLDVGRPAVSQHLAKLRLAGLVGVRKDGRRSLYRTRGVHVASLLEAAFGAADNRVNNLPDHPTP</sequence>
<evidence type="ECO:0000256" key="3">
    <source>
        <dbReference type="ARBA" id="ARBA00023163"/>
    </source>
</evidence>
<keyword evidence="1" id="KW-0805">Transcription regulation</keyword>
<dbReference type="SUPFAM" id="SSF46785">
    <property type="entry name" value="Winged helix' DNA-binding domain"/>
    <property type="match status" value="1"/>
</dbReference>
<dbReference type="AlphaFoldDB" id="G7H5U0"/>
<dbReference type="PANTHER" id="PTHR43132">
    <property type="entry name" value="ARSENICAL RESISTANCE OPERON REPRESSOR ARSR-RELATED"/>
    <property type="match status" value="1"/>
</dbReference>
<evidence type="ECO:0000313" key="5">
    <source>
        <dbReference type="EMBL" id="GAB11215.1"/>
    </source>
</evidence>
<proteinExistence type="predicted"/>
<keyword evidence="6" id="KW-1185">Reference proteome</keyword>
<organism evidence="5 6">
    <name type="scientific">Gordonia araii NBRC 100433</name>
    <dbReference type="NCBI Taxonomy" id="1073574"/>
    <lineage>
        <taxon>Bacteria</taxon>
        <taxon>Bacillati</taxon>
        <taxon>Actinomycetota</taxon>
        <taxon>Actinomycetes</taxon>
        <taxon>Mycobacteriales</taxon>
        <taxon>Gordoniaceae</taxon>
        <taxon>Gordonia</taxon>
    </lineage>
</organism>
<dbReference type="STRING" id="1073574.GOARA_065_00080"/>
<protein>
    <submittedName>
        <fullName evidence="5">Putative ArsR family transcriptional regulator</fullName>
    </submittedName>
</protein>
<evidence type="ECO:0000256" key="1">
    <source>
        <dbReference type="ARBA" id="ARBA00023015"/>
    </source>
</evidence>
<dbReference type="Proteomes" id="UP000035088">
    <property type="component" value="Unassembled WGS sequence"/>
</dbReference>
<dbReference type="GO" id="GO:0003700">
    <property type="term" value="F:DNA-binding transcription factor activity"/>
    <property type="evidence" value="ECO:0007669"/>
    <property type="project" value="InterPro"/>
</dbReference>
<evidence type="ECO:0000259" key="4">
    <source>
        <dbReference type="PROSITE" id="PS50987"/>
    </source>
</evidence>
<dbReference type="PROSITE" id="PS50987">
    <property type="entry name" value="HTH_ARSR_2"/>
    <property type="match status" value="1"/>
</dbReference>